<reference evidence="2 3" key="1">
    <citation type="submission" date="2024-06" db="EMBL/GenBank/DDBJ databases">
        <title>The Natural Products Discovery Center: Release of the First 8490 Sequenced Strains for Exploring Actinobacteria Biosynthetic Diversity.</title>
        <authorList>
            <person name="Kalkreuter E."/>
            <person name="Kautsar S.A."/>
            <person name="Yang D."/>
            <person name="Bader C.D."/>
            <person name="Teijaro C.N."/>
            <person name="Fluegel L."/>
            <person name="Davis C.M."/>
            <person name="Simpson J.R."/>
            <person name="Lauterbach L."/>
            <person name="Steele A.D."/>
            <person name="Gui C."/>
            <person name="Meng S."/>
            <person name="Li G."/>
            <person name="Viehrig K."/>
            <person name="Ye F."/>
            <person name="Su P."/>
            <person name="Kiefer A.F."/>
            <person name="Nichols A."/>
            <person name="Cepeda A.J."/>
            <person name="Yan W."/>
            <person name="Fan B."/>
            <person name="Jiang Y."/>
            <person name="Adhikari A."/>
            <person name="Zheng C.-J."/>
            <person name="Schuster L."/>
            <person name="Cowan T.M."/>
            <person name="Smanski M.J."/>
            <person name="Chevrette M.G."/>
            <person name="De Carvalho L.P.S."/>
            <person name="Shen B."/>
        </authorList>
    </citation>
    <scope>NUCLEOTIDE SEQUENCE [LARGE SCALE GENOMIC DNA]</scope>
    <source>
        <strain evidence="2 3">NPDC052347</strain>
    </source>
</reference>
<name>A0ABV3JTT4_STRON</name>
<dbReference type="Proteomes" id="UP001552594">
    <property type="component" value="Unassembled WGS sequence"/>
</dbReference>
<evidence type="ECO:0000313" key="3">
    <source>
        <dbReference type="Proteomes" id="UP001552594"/>
    </source>
</evidence>
<organism evidence="2 3">
    <name type="scientific">Streptomyces orinoci</name>
    <name type="common">Streptoverticillium orinoci</name>
    <dbReference type="NCBI Taxonomy" id="67339"/>
    <lineage>
        <taxon>Bacteria</taxon>
        <taxon>Bacillati</taxon>
        <taxon>Actinomycetota</taxon>
        <taxon>Actinomycetes</taxon>
        <taxon>Kitasatosporales</taxon>
        <taxon>Streptomycetaceae</taxon>
        <taxon>Streptomyces</taxon>
    </lineage>
</organism>
<comment type="caution">
    <text evidence="2">The sequence shown here is derived from an EMBL/GenBank/DDBJ whole genome shotgun (WGS) entry which is preliminary data.</text>
</comment>
<dbReference type="InterPro" id="IPR024384">
    <property type="entry name" value="DUF2742"/>
</dbReference>
<protein>
    <submittedName>
        <fullName evidence="2">DUF2742 domain-containing protein</fullName>
    </submittedName>
</protein>
<evidence type="ECO:0000313" key="2">
    <source>
        <dbReference type="EMBL" id="MEV5506282.1"/>
    </source>
</evidence>
<sequence length="178" mass="20206">MTRAVDRPPSIEVKPIPETDPSAGITAGDVTALWAEQQFTALEVTDPPEYGSPAWIRLRAEDPRRAAAIIEAAEHWRRHVQREHWLDKLLTDDPERWFHVVTQDADGYARTIAASLARRPTNEELAGRRQPVPVREVRATPGWPPIAIPGRPGWWWHCIDGRQVDLPHNRVSGQERTS</sequence>
<evidence type="ECO:0000256" key="1">
    <source>
        <dbReference type="SAM" id="MobiDB-lite"/>
    </source>
</evidence>
<proteinExistence type="predicted"/>
<dbReference type="Pfam" id="PF10888">
    <property type="entry name" value="DUF2742"/>
    <property type="match status" value="1"/>
</dbReference>
<dbReference type="EMBL" id="JBFAUK010000004">
    <property type="protein sequence ID" value="MEV5506282.1"/>
    <property type="molecule type" value="Genomic_DNA"/>
</dbReference>
<feature type="region of interest" description="Disordered" evidence="1">
    <location>
        <begin position="1"/>
        <end position="25"/>
    </location>
</feature>
<dbReference type="RefSeq" id="WP_109282722.1">
    <property type="nucleotide sequence ID" value="NZ_JBFAUK010000004.1"/>
</dbReference>
<keyword evidence="3" id="KW-1185">Reference proteome</keyword>
<accession>A0ABV3JTT4</accession>
<gene>
    <name evidence="2" type="ORF">AB0L16_07370</name>
</gene>